<evidence type="ECO:0000259" key="9">
    <source>
        <dbReference type="PROSITE" id="PS50929"/>
    </source>
</evidence>
<dbReference type="AlphaFoldDB" id="A0A0H3MZ63"/>
<feature type="transmembrane region" description="Helical" evidence="7">
    <location>
        <begin position="26"/>
        <end position="45"/>
    </location>
</feature>
<protein>
    <submittedName>
        <fullName evidence="10">Lantibiotic ABC transporter, ATP-binding protein</fullName>
    </submittedName>
</protein>
<keyword evidence="6 7" id="KW-0472">Membrane</keyword>
<dbReference type="HOGENOM" id="CLU_000604_84_3_9"/>
<evidence type="ECO:0000313" key="10">
    <source>
        <dbReference type="EMBL" id="CBA60356.1"/>
    </source>
</evidence>
<evidence type="ECO:0000259" key="8">
    <source>
        <dbReference type="PROSITE" id="PS50893"/>
    </source>
</evidence>
<feature type="domain" description="ABC transporter" evidence="8">
    <location>
        <begin position="349"/>
        <end position="588"/>
    </location>
</feature>
<dbReference type="SUPFAM" id="SSF90123">
    <property type="entry name" value="ABC transporter transmembrane region"/>
    <property type="match status" value="1"/>
</dbReference>
<keyword evidence="5 7" id="KW-1133">Transmembrane helix</keyword>
<dbReference type="Proteomes" id="UP000002068">
    <property type="component" value="Chromosome"/>
</dbReference>
<dbReference type="InterPro" id="IPR039421">
    <property type="entry name" value="Type_1_exporter"/>
</dbReference>
<evidence type="ECO:0000256" key="4">
    <source>
        <dbReference type="ARBA" id="ARBA00022840"/>
    </source>
</evidence>
<dbReference type="GO" id="GO:0005524">
    <property type="term" value="F:ATP binding"/>
    <property type="evidence" value="ECO:0007669"/>
    <property type="project" value="UniProtKB-KW"/>
</dbReference>
<feature type="transmembrane region" description="Helical" evidence="7">
    <location>
        <begin position="155"/>
        <end position="178"/>
    </location>
</feature>
<evidence type="ECO:0000256" key="7">
    <source>
        <dbReference type="SAM" id="Phobius"/>
    </source>
</evidence>
<evidence type="ECO:0000256" key="3">
    <source>
        <dbReference type="ARBA" id="ARBA00022741"/>
    </source>
</evidence>
<dbReference type="PANTHER" id="PTHR43394:SF1">
    <property type="entry name" value="ATP-BINDING CASSETTE SUB-FAMILY B MEMBER 10, MITOCHONDRIAL"/>
    <property type="match status" value="1"/>
</dbReference>
<dbReference type="InterPro" id="IPR003439">
    <property type="entry name" value="ABC_transporter-like_ATP-bd"/>
</dbReference>
<comment type="subcellular location">
    <subcellularLocation>
        <location evidence="1">Cell membrane</location>
        <topology evidence="1">Multi-pass membrane protein</topology>
    </subcellularLocation>
</comment>
<dbReference type="GO" id="GO:0015421">
    <property type="term" value="F:ABC-type oligopeptide transporter activity"/>
    <property type="evidence" value="ECO:0007669"/>
    <property type="project" value="TreeGrafter"/>
</dbReference>
<feature type="transmembrane region" description="Helical" evidence="7">
    <location>
        <begin position="65"/>
        <end position="89"/>
    </location>
</feature>
<sequence>MENGKFQFFKGVRNCFNMIYLHDKRYLFISMFMAIFQGIVPSISLLVSQNIINNMQTFSKSVKEILVLLIMYLIINIIPSIFQSFYGYYRIKFNKNFEKHIETMMLEKSLTLSLKDFEDDNTYDMINRAQSQKGFNITILSENLISIIRESVSTLSLIVVLSQFQLWLIIVVIVIPVLKSLYSIKLGKEQYDVSVNRTWKERKAWYIDYLLSKGYAYKEIMVFRIGSKLINHYKKLKEDIISQDMNIAKKNFIATLLCTVLDSIVSAGIIGFIIIQGILKKILIGDATTYIQAVQSIKDNVESIFSLFSSVIQDLFYTDLLFKFLDYNCKEDSIEHIKIFEKIGDINKIELINISYKYNHSSEYSLKNINLTLNKNDPIAILGKNGSGKTTLLKILLGFYDDYEGDILINGKNLKDIEKDEYIRKVSCMFQDYIKYEATLKENVAMGDVYKSNLEEKVKSKLKETKLKPSIYEEDGLETILGTWFGKKQLSMGEWQKVAISRTLMKDADMYIFDEPDSSLDSEAGNELLSLYKKTFENKIGIFITHHIQHAKKITNNIVVLENGKLLESGRHDELMDKKGVYFNLFCNCK</sequence>
<dbReference type="SMART" id="SM00382">
    <property type="entry name" value="AAA"/>
    <property type="match status" value="1"/>
</dbReference>
<evidence type="ECO:0000313" key="11">
    <source>
        <dbReference type="Proteomes" id="UP000002068"/>
    </source>
</evidence>
<feature type="domain" description="ABC transmembrane type-1" evidence="9">
    <location>
        <begin position="28"/>
        <end position="313"/>
    </location>
</feature>
<dbReference type="KEGG" id="cdc:CD196_0172"/>
<dbReference type="InterPro" id="IPR036640">
    <property type="entry name" value="ABC1_TM_sf"/>
</dbReference>
<dbReference type="Gene3D" id="3.40.50.300">
    <property type="entry name" value="P-loop containing nucleotide triphosphate hydrolases"/>
    <property type="match status" value="1"/>
</dbReference>
<dbReference type="GO" id="GO:0016887">
    <property type="term" value="F:ATP hydrolysis activity"/>
    <property type="evidence" value="ECO:0007669"/>
    <property type="project" value="InterPro"/>
</dbReference>
<feature type="transmembrane region" description="Helical" evidence="7">
    <location>
        <begin position="252"/>
        <end position="275"/>
    </location>
</feature>
<dbReference type="Pfam" id="PF00005">
    <property type="entry name" value="ABC_tran"/>
    <property type="match status" value="1"/>
</dbReference>
<dbReference type="PROSITE" id="PS50893">
    <property type="entry name" value="ABC_TRANSPORTER_2"/>
    <property type="match status" value="1"/>
</dbReference>
<dbReference type="EMBL" id="FN538970">
    <property type="protein sequence ID" value="CBA60356.1"/>
    <property type="molecule type" value="Genomic_DNA"/>
</dbReference>
<dbReference type="SUPFAM" id="SSF52540">
    <property type="entry name" value="P-loop containing nucleoside triphosphate hydrolases"/>
    <property type="match status" value="1"/>
</dbReference>
<dbReference type="RefSeq" id="WP_009888006.1">
    <property type="nucleotide sequence ID" value="NC_013315.1"/>
</dbReference>
<evidence type="ECO:0000256" key="5">
    <source>
        <dbReference type="ARBA" id="ARBA00022989"/>
    </source>
</evidence>
<dbReference type="CDD" id="cd03228">
    <property type="entry name" value="ABCC_MRP_Like"/>
    <property type="match status" value="1"/>
</dbReference>
<dbReference type="InterPro" id="IPR011527">
    <property type="entry name" value="ABC1_TM_dom"/>
</dbReference>
<keyword evidence="4 10" id="KW-0067">ATP-binding</keyword>
<accession>A0A0H3MZ63</accession>
<evidence type="ECO:0000256" key="1">
    <source>
        <dbReference type="ARBA" id="ARBA00004651"/>
    </source>
</evidence>
<keyword evidence="2 7" id="KW-0812">Transmembrane</keyword>
<keyword evidence="3" id="KW-0547">Nucleotide-binding</keyword>
<dbReference type="PANTHER" id="PTHR43394">
    <property type="entry name" value="ATP-DEPENDENT PERMEASE MDL1, MITOCHONDRIAL"/>
    <property type="match status" value="1"/>
</dbReference>
<reference evidence="10 11" key="1">
    <citation type="journal article" date="2009" name="Genome Biol.">
        <title>Comparative genome and phenotypic analysis of Clostridium difficile 027 strains provides insight into the evolution of a hypervirulent bacterium.</title>
        <authorList>
            <person name="Stabler R.A."/>
            <person name="He M."/>
            <person name="Dawson L."/>
            <person name="Martin M."/>
            <person name="Valiente E."/>
            <person name="Corton C."/>
            <person name="Lawley T.D."/>
            <person name="Sebaihia M."/>
            <person name="Quail M.A."/>
            <person name="Rose G."/>
            <person name="Gerding D.N."/>
            <person name="Gibert M."/>
            <person name="Popoff M.R."/>
            <person name="Parkhill J."/>
            <person name="Dougan G."/>
            <person name="Wren B.W."/>
        </authorList>
    </citation>
    <scope>NUCLEOTIDE SEQUENCE [LARGE SCALE GENOMIC DNA]</scope>
    <source>
        <strain evidence="10 11">CD196</strain>
    </source>
</reference>
<dbReference type="GO" id="GO:0005886">
    <property type="term" value="C:plasma membrane"/>
    <property type="evidence" value="ECO:0007669"/>
    <property type="project" value="UniProtKB-SubCell"/>
</dbReference>
<dbReference type="InterPro" id="IPR027417">
    <property type="entry name" value="P-loop_NTPase"/>
</dbReference>
<evidence type="ECO:0000256" key="6">
    <source>
        <dbReference type="ARBA" id="ARBA00023136"/>
    </source>
</evidence>
<dbReference type="PATRIC" id="fig|645462.16.peg.225"/>
<dbReference type="Gene3D" id="1.20.1560.10">
    <property type="entry name" value="ABC transporter type 1, transmembrane domain"/>
    <property type="match status" value="1"/>
</dbReference>
<organism evidence="10 11">
    <name type="scientific">Clostridioides difficile (strain CD196)</name>
    <name type="common">Peptoclostridium difficile</name>
    <dbReference type="NCBI Taxonomy" id="645462"/>
    <lineage>
        <taxon>Bacteria</taxon>
        <taxon>Bacillati</taxon>
        <taxon>Bacillota</taxon>
        <taxon>Clostridia</taxon>
        <taxon>Peptostreptococcales</taxon>
        <taxon>Peptostreptococcaceae</taxon>
        <taxon>Clostridioides</taxon>
    </lineage>
</organism>
<gene>
    <name evidence="10" type="ordered locus">CD196_0172</name>
</gene>
<proteinExistence type="predicted"/>
<dbReference type="InterPro" id="IPR003593">
    <property type="entry name" value="AAA+_ATPase"/>
</dbReference>
<dbReference type="PROSITE" id="PS50929">
    <property type="entry name" value="ABC_TM1F"/>
    <property type="match status" value="1"/>
</dbReference>
<evidence type="ECO:0000256" key="2">
    <source>
        <dbReference type="ARBA" id="ARBA00022692"/>
    </source>
</evidence>
<name>A0A0H3MZ63_CLODC</name>